<dbReference type="Proteomes" id="UP001500954">
    <property type="component" value="Unassembled WGS sequence"/>
</dbReference>
<dbReference type="EMBL" id="BAABCY010000095">
    <property type="protein sequence ID" value="GAA3583256.1"/>
    <property type="molecule type" value="Genomic_DNA"/>
</dbReference>
<feature type="domain" description="Secretion system C-terminal sorting" evidence="3">
    <location>
        <begin position="416"/>
        <end position="484"/>
    </location>
</feature>
<dbReference type="InterPro" id="IPR011047">
    <property type="entry name" value="Quinoprotein_ADH-like_sf"/>
</dbReference>
<comment type="caution">
    <text evidence="4">The sequence shown here is derived from an EMBL/GenBank/DDBJ whole genome shotgun (WGS) entry which is preliminary data.</text>
</comment>
<dbReference type="NCBIfam" id="TIGR04183">
    <property type="entry name" value="Por_Secre_tail"/>
    <property type="match status" value="1"/>
</dbReference>
<name>A0ABP6YLU4_9FLAO</name>
<dbReference type="RefSeq" id="WP_345007660.1">
    <property type="nucleotide sequence ID" value="NZ_BAABCY010000095.1"/>
</dbReference>
<organism evidence="4 5">
    <name type="scientific">Snuella lapsa</name>
    <dbReference type="NCBI Taxonomy" id="870481"/>
    <lineage>
        <taxon>Bacteria</taxon>
        <taxon>Pseudomonadati</taxon>
        <taxon>Bacteroidota</taxon>
        <taxon>Flavobacteriia</taxon>
        <taxon>Flavobacteriales</taxon>
        <taxon>Flavobacteriaceae</taxon>
        <taxon>Snuella</taxon>
    </lineage>
</organism>
<evidence type="ECO:0000256" key="1">
    <source>
        <dbReference type="ARBA" id="ARBA00022729"/>
    </source>
</evidence>
<feature type="chain" id="PRO_5045202952" description="Secretion system C-terminal sorting domain-containing protein" evidence="2">
    <location>
        <begin position="19"/>
        <end position="487"/>
    </location>
</feature>
<dbReference type="SUPFAM" id="SSF50998">
    <property type="entry name" value="Quinoprotein alcohol dehydrogenase-like"/>
    <property type="match status" value="1"/>
</dbReference>
<dbReference type="Pfam" id="PF18962">
    <property type="entry name" value="Por_Secre_tail"/>
    <property type="match status" value="1"/>
</dbReference>
<dbReference type="InterPro" id="IPR022519">
    <property type="entry name" value="Gloeo/Verruco_rpt"/>
</dbReference>
<dbReference type="InterPro" id="IPR026444">
    <property type="entry name" value="Secre_tail"/>
</dbReference>
<evidence type="ECO:0000313" key="5">
    <source>
        <dbReference type="Proteomes" id="UP001500954"/>
    </source>
</evidence>
<proteinExistence type="predicted"/>
<sequence length="487" mass="52895">MKKILLLVLSVITFQSQAQTYMYGTTFEGGDNNLGTIYRVDENGQNFQKVFDFSTSTGGNPRGGLTLGPDGKMYGFTTAEGQAVNPGGTPSGSFYKFDPVTNSLQVIKYFNTEEPFGYEFNDAPLLASNGNLYAASTYLGSNVVQANVFIRYEISTGSLSILDTLDYAAFGYLDSKLMQASDNNIYFATVRSIPNHAAIIKYDLTLNTFTLIHNSLGSVVLPPGSTLSEYDVPINNPLFEASNGMLYGASRGGGNYDEGNVFKINKDGSGYQTLHVFTSGLSVEGFIPAGGFVEHNGKLYSATQQQGGLNLNSGTFYTINLSTDAVEHPHILDVEGIDPLGTFVLSPNGRLYITCSGRSTNNGSLVEWNLNNNTLTQRHAYNGTGGAKPYRNGLCIVDFSSLSVDESNLADLNISIFPNPVSDYLSIKSSGKNTIEKIDLYNTNGQLVYSSYSQEPINISRFESGVYFIQLKINGSKIITKKIIKNN</sequence>
<accession>A0ABP6YLU4</accession>
<keyword evidence="5" id="KW-1185">Reference proteome</keyword>
<keyword evidence="1 2" id="KW-0732">Signal</keyword>
<evidence type="ECO:0000256" key="2">
    <source>
        <dbReference type="SAM" id="SignalP"/>
    </source>
</evidence>
<reference evidence="5" key="1">
    <citation type="journal article" date="2019" name="Int. J. Syst. Evol. Microbiol.">
        <title>The Global Catalogue of Microorganisms (GCM) 10K type strain sequencing project: providing services to taxonomists for standard genome sequencing and annotation.</title>
        <authorList>
            <consortium name="The Broad Institute Genomics Platform"/>
            <consortium name="The Broad Institute Genome Sequencing Center for Infectious Disease"/>
            <person name="Wu L."/>
            <person name="Ma J."/>
        </authorList>
    </citation>
    <scope>NUCLEOTIDE SEQUENCE [LARGE SCALE GENOMIC DNA]</scope>
    <source>
        <strain evidence="5">JCM 17111</strain>
    </source>
</reference>
<evidence type="ECO:0000259" key="3">
    <source>
        <dbReference type="Pfam" id="PF18962"/>
    </source>
</evidence>
<protein>
    <recommendedName>
        <fullName evidence="3">Secretion system C-terminal sorting domain-containing protein</fullName>
    </recommendedName>
</protein>
<evidence type="ECO:0000313" key="4">
    <source>
        <dbReference type="EMBL" id="GAA3583256.1"/>
    </source>
</evidence>
<gene>
    <name evidence="4" type="ORF">GCM10022395_34360</name>
</gene>
<dbReference type="NCBIfam" id="TIGR03803">
    <property type="entry name" value="Gloeo_Verruco"/>
    <property type="match status" value="3"/>
</dbReference>
<feature type="signal peptide" evidence="2">
    <location>
        <begin position="1"/>
        <end position="18"/>
    </location>
</feature>